<dbReference type="InterPro" id="IPR036388">
    <property type="entry name" value="WH-like_DNA-bd_sf"/>
</dbReference>
<evidence type="ECO:0000313" key="2">
    <source>
        <dbReference type="EMBL" id="QDF42503.2"/>
    </source>
</evidence>
<evidence type="ECO:0000259" key="1">
    <source>
        <dbReference type="PROSITE" id="PS50995"/>
    </source>
</evidence>
<accession>A0ABX5WHA6</accession>
<dbReference type="Gene3D" id="1.10.10.10">
    <property type="entry name" value="Winged helix-like DNA-binding domain superfamily/Winged helix DNA-binding domain"/>
    <property type="match status" value="1"/>
</dbReference>
<gene>
    <name evidence="2" type="ORF">FJN17_25875</name>
</gene>
<dbReference type="SUPFAM" id="SSF46785">
    <property type="entry name" value="Winged helix' DNA-binding domain"/>
    <property type="match status" value="1"/>
</dbReference>
<dbReference type="EMBL" id="CP041090">
    <property type="protein sequence ID" value="QDF42503.2"/>
    <property type="molecule type" value="Genomic_DNA"/>
</dbReference>
<proteinExistence type="predicted"/>
<sequence>MIEPNRCNCGALRKASRRMSQFYDAALEASGLRSTQFAILAEINRRGDAAPSIGQLADALVMDQSTVGQNLRPLQRDGLVVLEQDEADRRSRRVKLTPTGSARLDAARPLWREAQEKFETEFGAAAAAELRSVLAGIARNTSLVVEEKA</sequence>
<dbReference type="InterPro" id="IPR036390">
    <property type="entry name" value="WH_DNA-bd_sf"/>
</dbReference>
<dbReference type="InterPro" id="IPR039422">
    <property type="entry name" value="MarR/SlyA-like"/>
</dbReference>
<feature type="domain" description="HTH marR-type" evidence="1">
    <location>
        <begin position="5"/>
        <end position="139"/>
    </location>
</feature>
<dbReference type="Pfam" id="PF12802">
    <property type="entry name" value="MarR_2"/>
    <property type="match status" value="1"/>
</dbReference>
<dbReference type="PROSITE" id="PS50995">
    <property type="entry name" value="HTH_MARR_2"/>
    <property type="match status" value="1"/>
</dbReference>
<dbReference type="PANTHER" id="PTHR33164:SF105">
    <property type="entry name" value="TRANSCRIPTIONAL REPRESSOR PROTEIN-RELATED"/>
    <property type="match status" value="1"/>
</dbReference>
<organism evidence="2 3">
    <name type="scientific">Bradyrhizobium symbiodeficiens</name>
    <dbReference type="NCBI Taxonomy" id="1404367"/>
    <lineage>
        <taxon>Bacteria</taxon>
        <taxon>Pseudomonadati</taxon>
        <taxon>Pseudomonadota</taxon>
        <taxon>Alphaproteobacteria</taxon>
        <taxon>Hyphomicrobiales</taxon>
        <taxon>Nitrobacteraceae</taxon>
        <taxon>Bradyrhizobium</taxon>
    </lineage>
</organism>
<keyword evidence="3" id="KW-1185">Reference proteome</keyword>
<dbReference type="Proteomes" id="UP000319298">
    <property type="component" value="Chromosome"/>
</dbReference>
<protein>
    <submittedName>
        <fullName evidence="2">MarR family winged helix-turn-helix transcriptional regulator</fullName>
    </submittedName>
</protein>
<reference evidence="3" key="1">
    <citation type="submission" date="2019-06" db="EMBL/GenBank/DDBJ databases">
        <title>Whole-Genome Sequence of Bradyrhizobium sp. 3 Strain 65S1MB.</title>
        <authorList>
            <person name="Bromfield E.S.P."/>
            <person name="Cloutier S."/>
            <person name="Nguyen H.D.T."/>
        </authorList>
    </citation>
    <scope>NUCLEOTIDE SEQUENCE [LARGE SCALE GENOMIC DNA]</scope>
    <source>
        <strain evidence="3">65S1MB</strain>
    </source>
</reference>
<name>A0ABX5WHA6_9BRAD</name>
<dbReference type="SMART" id="SM00347">
    <property type="entry name" value="HTH_MARR"/>
    <property type="match status" value="1"/>
</dbReference>
<reference evidence="2 3" key="2">
    <citation type="journal article" date="2020" name="Int. J. Syst. Evol. Microbiol.">
        <title>Description and complete genome sequences of Bradyrhizobium symbiodeficiens sp. nov., a non-symbiotic bacterium associated with legumes native to Canada.</title>
        <authorList>
            <person name="Bromfield E.S.P."/>
            <person name="Cloutier S."/>
            <person name="Nguyen H.D.T."/>
        </authorList>
    </citation>
    <scope>NUCLEOTIDE SEQUENCE [LARGE SCALE GENOMIC DNA]</scope>
    <source>
        <strain evidence="2 3">65S1MB</strain>
    </source>
</reference>
<evidence type="ECO:0000313" key="3">
    <source>
        <dbReference type="Proteomes" id="UP000319298"/>
    </source>
</evidence>
<dbReference type="PANTHER" id="PTHR33164">
    <property type="entry name" value="TRANSCRIPTIONAL REGULATOR, MARR FAMILY"/>
    <property type="match status" value="1"/>
</dbReference>
<dbReference type="InterPro" id="IPR000835">
    <property type="entry name" value="HTH_MarR-typ"/>
</dbReference>
<dbReference type="RefSeq" id="WP_244621114.1">
    <property type="nucleotide sequence ID" value="NZ_CP041090.2"/>
</dbReference>